<evidence type="ECO:0000313" key="2">
    <source>
        <dbReference type="Proteomes" id="UP001301012"/>
    </source>
</evidence>
<organism evidence="1 2">
    <name type="scientific">Romboutsia sedimentorum</name>
    <dbReference type="NCBI Taxonomy" id="1368474"/>
    <lineage>
        <taxon>Bacteria</taxon>
        <taxon>Bacillati</taxon>
        <taxon>Bacillota</taxon>
        <taxon>Clostridia</taxon>
        <taxon>Peptostreptococcales</taxon>
        <taxon>Peptostreptococcaceae</taxon>
        <taxon>Romboutsia</taxon>
    </lineage>
</organism>
<proteinExistence type="predicted"/>
<evidence type="ECO:0000313" key="1">
    <source>
        <dbReference type="EMBL" id="MDK2564263.1"/>
    </source>
</evidence>
<gene>
    <name evidence="1" type="ORF">QOZ84_11940</name>
</gene>
<protein>
    <submittedName>
        <fullName evidence="1">Uncharacterized protein</fullName>
    </submittedName>
</protein>
<dbReference type="EMBL" id="JASKYM010000006">
    <property type="protein sequence ID" value="MDK2564263.1"/>
    <property type="molecule type" value="Genomic_DNA"/>
</dbReference>
<comment type="caution">
    <text evidence="1">The sequence shown here is derived from an EMBL/GenBank/DDBJ whole genome shotgun (WGS) entry which is preliminary data.</text>
</comment>
<accession>A0ABT7EDV1</accession>
<dbReference type="RefSeq" id="WP_284133191.1">
    <property type="nucleotide sequence ID" value="NZ_JASKYM010000006.1"/>
</dbReference>
<keyword evidence="2" id="KW-1185">Reference proteome</keyword>
<dbReference type="Proteomes" id="UP001301012">
    <property type="component" value="Unassembled WGS sequence"/>
</dbReference>
<reference evidence="1 2" key="1">
    <citation type="submission" date="2023-05" db="EMBL/GenBank/DDBJ databases">
        <title>Rombocin, a short stable natural nisin variant, displays selective antimicrobial activity against Listeria monocytogenes and employs dual mode of action to kill target bacterial strains.</title>
        <authorList>
            <person name="Wambui J."/>
            <person name="Stephan R."/>
            <person name="Kuipers O.P."/>
        </authorList>
    </citation>
    <scope>NUCLEOTIDE SEQUENCE [LARGE SCALE GENOMIC DNA]</scope>
    <source>
        <strain evidence="1 2">RC002</strain>
    </source>
</reference>
<name>A0ABT7EDV1_9FIRM</name>
<sequence length="132" mass="15564">MQAFKLKENDEINIDESRKHLTNLHKDSEGYITIASKNPNYSQWHYKKDDLLQRSDEIISNINTYVSQNTFYRPQRRIENGLTKREQDRLDKINAVKELSEKGYKQVQIVKELGLTKGRVSQIIKEIKAKKV</sequence>